<proteinExistence type="predicted"/>
<dbReference type="Proteomes" id="UP000236319">
    <property type="component" value="Unassembled WGS sequence"/>
</dbReference>
<keyword evidence="2" id="KW-1185">Reference proteome</keyword>
<protein>
    <submittedName>
        <fullName evidence="1">Ribosomal S12 methylthiotransferase, putative</fullName>
    </submittedName>
</protein>
<gene>
    <name evidence="1" type="ORF">BOVATA_041070</name>
</gene>
<dbReference type="GO" id="GO:0016740">
    <property type="term" value="F:transferase activity"/>
    <property type="evidence" value="ECO:0007669"/>
    <property type="project" value="UniProtKB-KW"/>
</dbReference>
<evidence type="ECO:0000313" key="2">
    <source>
        <dbReference type="Proteomes" id="UP000236319"/>
    </source>
</evidence>
<name>A0A2H6KHZ8_9APIC</name>
<sequence length="100" mass="10558">MLELIKIMTKYLQYGQADLGAVAALGGEDLFISGGIFFSFSQRTKLHPGVFVHVRVSELLGEFVHAGLEGVEEQGVVEAVDVGGGEGGDGRGELFKKCSG</sequence>
<comment type="caution">
    <text evidence="1">The sequence shown here is derived from an EMBL/GenBank/DDBJ whole genome shotgun (WGS) entry which is preliminary data.</text>
</comment>
<dbReference type="VEuPathDB" id="PiroplasmaDB:BOVATA_041070"/>
<dbReference type="EMBL" id="BDSA01000005">
    <property type="protein sequence ID" value="GBE62614.1"/>
    <property type="molecule type" value="Genomic_DNA"/>
</dbReference>
<dbReference type="AlphaFoldDB" id="A0A2H6KHZ8"/>
<evidence type="ECO:0000313" key="1">
    <source>
        <dbReference type="EMBL" id="GBE62614.1"/>
    </source>
</evidence>
<keyword evidence="1" id="KW-0808">Transferase</keyword>
<accession>A0A2H6KHZ8</accession>
<reference evidence="1 2" key="1">
    <citation type="journal article" date="2017" name="BMC Genomics">
        <title>Whole-genome assembly of Babesia ovata and comparative genomics between closely related pathogens.</title>
        <authorList>
            <person name="Yamagishi J."/>
            <person name="Asada M."/>
            <person name="Hakimi H."/>
            <person name="Tanaka T.Q."/>
            <person name="Sugimoto C."/>
            <person name="Kawazu S."/>
        </authorList>
    </citation>
    <scope>NUCLEOTIDE SEQUENCE [LARGE SCALE GENOMIC DNA]</scope>
    <source>
        <strain evidence="1 2">Miyake</strain>
    </source>
</reference>
<organism evidence="1 2">
    <name type="scientific">Babesia ovata</name>
    <dbReference type="NCBI Taxonomy" id="189622"/>
    <lineage>
        <taxon>Eukaryota</taxon>
        <taxon>Sar</taxon>
        <taxon>Alveolata</taxon>
        <taxon>Apicomplexa</taxon>
        <taxon>Aconoidasida</taxon>
        <taxon>Piroplasmida</taxon>
        <taxon>Babesiidae</taxon>
        <taxon>Babesia</taxon>
    </lineage>
</organism>
<dbReference type="GeneID" id="39876384"/>
<dbReference type="RefSeq" id="XP_028868857.1">
    <property type="nucleotide sequence ID" value="XM_029013024.1"/>
</dbReference>